<dbReference type="PROSITE" id="PS00041">
    <property type="entry name" value="HTH_ARAC_FAMILY_1"/>
    <property type="match status" value="1"/>
</dbReference>
<dbReference type="EMBL" id="JAPFQN010000002">
    <property type="protein sequence ID" value="MCX2742603.1"/>
    <property type="molecule type" value="Genomic_DNA"/>
</dbReference>
<feature type="transmembrane region" description="Helical" evidence="4">
    <location>
        <begin position="91"/>
        <end position="109"/>
    </location>
</feature>
<sequence>MIILLISAGQGLLLSLALVISGVISKKQNFFLGLVTLIISLEILTIWAVKTNTTNVQDIFPFWIFSSYLVLPPSLYLFGELSTKARFKIRFWHLTLFIPAIIEIGFELTSFYSNKYLNTSYSLINNPGWFWFTEILPLLAMVVALAVVGLDIKRLRNSIQFLPGEKAKKHLVKIFSFFIAFLLITILWFLEAIIHLPAFSYTIIILCILIFILSYIALFNPDFFSLPPLLTRKTSYSDNASESRTEAERIHKLFVEKKLYQQQQLTIEKAASQLNISAQHLLEMISTYHGMDFMNYVNTLRINEVIKKIESGELDNKTLLGIAMDSGFSSKLTFNQAFKDIKGSSPTNYFNPDKSN</sequence>
<keyword evidence="2" id="KW-0238">DNA-binding</keyword>
<organism evidence="6 7">
    <name type="scientific">Mangrovivirga halotolerans</name>
    <dbReference type="NCBI Taxonomy" id="2993936"/>
    <lineage>
        <taxon>Bacteria</taxon>
        <taxon>Pseudomonadati</taxon>
        <taxon>Bacteroidota</taxon>
        <taxon>Cytophagia</taxon>
        <taxon>Cytophagales</taxon>
        <taxon>Mangrovivirgaceae</taxon>
        <taxon>Mangrovivirga</taxon>
    </lineage>
</organism>
<gene>
    <name evidence="6" type="ORF">OO013_01935</name>
</gene>
<dbReference type="PANTHER" id="PTHR43280:SF29">
    <property type="entry name" value="ARAC-FAMILY TRANSCRIPTIONAL REGULATOR"/>
    <property type="match status" value="1"/>
</dbReference>
<feature type="transmembrane region" description="Helical" evidence="4">
    <location>
        <begin position="129"/>
        <end position="150"/>
    </location>
</feature>
<feature type="transmembrane region" description="Helical" evidence="4">
    <location>
        <begin position="31"/>
        <end position="48"/>
    </location>
</feature>
<keyword evidence="7" id="KW-1185">Reference proteome</keyword>
<keyword evidence="1" id="KW-0805">Transcription regulation</keyword>
<dbReference type="PROSITE" id="PS01124">
    <property type="entry name" value="HTH_ARAC_FAMILY_2"/>
    <property type="match status" value="1"/>
</dbReference>
<keyword evidence="4" id="KW-1133">Transmembrane helix</keyword>
<evidence type="ECO:0000313" key="7">
    <source>
        <dbReference type="Proteomes" id="UP001209885"/>
    </source>
</evidence>
<proteinExistence type="predicted"/>
<evidence type="ECO:0000259" key="5">
    <source>
        <dbReference type="PROSITE" id="PS01124"/>
    </source>
</evidence>
<feature type="transmembrane region" description="Helical" evidence="4">
    <location>
        <begin position="60"/>
        <end position="79"/>
    </location>
</feature>
<dbReference type="PANTHER" id="PTHR43280">
    <property type="entry name" value="ARAC-FAMILY TRANSCRIPTIONAL REGULATOR"/>
    <property type="match status" value="1"/>
</dbReference>
<protein>
    <submittedName>
        <fullName evidence="6">Helix-turn-helix domain-containing protein</fullName>
    </submittedName>
</protein>
<keyword evidence="4" id="KW-0472">Membrane</keyword>
<feature type="transmembrane region" description="Helical" evidence="4">
    <location>
        <begin position="196"/>
        <end position="218"/>
    </location>
</feature>
<dbReference type="InterPro" id="IPR018062">
    <property type="entry name" value="HTH_AraC-typ_CS"/>
</dbReference>
<evidence type="ECO:0000256" key="1">
    <source>
        <dbReference type="ARBA" id="ARBA00023015"/>
    </source>
</evidence>
<comment type="caution">
    <text evidence="6">The sequence shown here is derived from an EMBL/GenBank/DDBJ whole genome shotgun (WGS) entry which is preliminary data.</text>
</comment>
<evidence type="ECO:0000256" key="3">
    <source>
        <dbReference type="ARBA" id="ARBA00023163"/>
    </source>
</evidence>
<dbReference type="Proteomes" id="UP001209885">
    <property type="component" value="Unassembled WGS sequence"/>
</dbReference>
<feature type="transmembrane region" description="Helical" evidence="4">
    <location>
        <begin position="171"/>
        <end position="190"/>
    </location>
</feature>
<accession>A0ABT3RML6</accession>
<dbReference type="Gene3D" id="1.10.10.60">
    <property type="entry name" value="Homeodomain-like"/>
    <property type="match status" value="2"/>
</dbReference>
<feature type="domain" description="HTH araC/xylS-type" evidence="5">
    <location>
        <begin position="254"/>
        <end position="352"/>
    </location>
</feature>
<dbReference type="Pfam" id="PF12833">
    <property type="entry name" value="HTH_18"/>
    <property type="match status" value="1"/>
</dbReference>
<dbReference type="InterPro" id="IPR018060">
    <property type="entry name" value="HTH_AraC"/>
</dbReference>
<name>A0ABT3RML6_9BACT</name>
<evidence type="ECO:0000256" key="4">
    <source>
        <dbReference type="SAM" id="Phobius"/>
    </source>
</evidence>
<keyword evidence="3" id="KW-0804">Transcription</keyword>
<dbReference type="RefSeq" id="WP_266054885.1">
    <property type="nucleotide sequence ID" value="NZ_JAPFQN010000002.1"/>
</dbReference>
<feature type="transmembrane region" description="Helical" evidence="4">
    <location>
        <begin position="6"/>
        <end position="24"/>
    </location>
</feature>
<keyword evidence="4" id="KW-0812">Transmembrane</keyword>
<dbReference type="SMART" id="SM00342">
    <property type="entry name" value="HTH_ARAC"/>
    <property type="match status" value="1"/>
</dbReference>
<evidence type="ECO:0000256" key="2">
    <source>
        <dbReference type="ARBA" id="ARBA00023125"/>
    </source>
</evidence>
<evidence type="ECO:0000313" key="6">
    <source>
        <dbReference type="EMBL" id="MCX2742603.1"/>
    </source>
</evidence>
<reference evidence="6 7" key="1">
    <citation type="submission" date="2022-11" db="EMBL/GenBank/DDBJ databases">
        <title>The characterization of three novel Bacteroidetes species and genomic analysis of their roles in tidal elemental geochemical cycles.</title>
        <authorList>
            <person name="Ma K."/>
        </authorList>
    </citation>
    <scope>NUCLEOTIDE SEQUENCE [LARGE SCALE GENOMIC DNA]</scope>
    <source>
        <strain evidence="6 7">M17</strain>
    </source>
</reference>